<evidence type="ECO:0000313" key="2">
    <source>
        <dbReference type="EMBL" id="QHU28095.1"/>
    </source>
</evidence>
<name>A0A6C0LDG4_9ZZZZ</name>
<reference evidence="2" key="1">
    <citation type="journal article" date="2020" name="Nature">
        <title>Giant virus diversity and host interactions through global metagenomics.</title>
        <authorList>
            <person name="Schulz F."/>
            <person name="Roux S."/>
            <person name="Paez-Espino D."/>
            <person name="Jungbluth S."/>
            <person name="Walsh D.A."/>
            <person name="Denef V.J."/>
            <person name="McMahon K.D."/>
            <person name="Konstantinidis K.T."/>
            <person name="Eloe-Fadrosh E.A."/>
            <person name="Kyrpides N.C."/>
            <person name="Woyke T."/>
        </authorList>
    </citation>
    <scope>NUCLEOTIDE SEQUENCE</scope>
    <source>
        <strain evidence="2">GVMAG-M-3300027770-17</strain>
    </source>
</reference>
<dbReference type="AlphaFoldDB" id="A0A6C0LDG4"/>
<proteinExistence type="predicted"/>
<dbReference type="EMBL" id="MN740468">
    <property type="protein sequence ID" value="QHU28095.1"/>
    <property type="molecule type" value="Genomic_DNA"/>
</dbReference>
<organism evidence="2">
    <name type="scientific">viral metagenome</name>
    <dbReference type="NCBI Taxonomy" id="1070528"/>
    <lineage>
        <taxon>unclassified sequences</taxon>
        <taxon>metagenomes</taxon>
        <taxon>organismal metagenomes</taxon>
    </lineage>
</organism>
<feature type="region of interest" description="Disordered" evidence="1">
    <location>
        <begin position="23"/>
        <end position="42"/>
    </location>
</feature>
<evidence type="ECO:0000256" key="1">
    <source>
        <dbReference type="SAM" id="MobiDB-lite"/>
    </source>
</evidence>
<accession>A0A6C0LDG4</accession>
<sequence>MDFVKVPKRQDKNKFKNDQEFRKAGKGVRAKEKNIELSKIKK</sequence>
<protein>
    <submittedName>
        <fullName evidence="2">Uncharacterized protein</fullName>
    </submittedName>
</protein>